<feature type="non-terminal residue" evidence="1">
    <location>
        <position position="99"/>
    </location>
</feature>
<dbReference type="EMBL" id="JARKIE010000126">
    <property type="protein sequence ID" value="KAJ7679923.1"/>
    <property type="molecule type" value="Genomic_DNA"/>
</dbReference>
<name>A0AAD7G9G2_MYCRO</name>
<protein>
    <submittedName>
        <fullName evidence="1">Uncharacterized protein</fullName>
    </submittedName>
</protein>
<reference evidence="1" key="1">
    <citation type="submission" date="2023-03" db="EMBL/GenBank/DDBJ databases">
        <title>Massive genome expansion in bonnet fungi (Mycena s.s.) driven by repeated elements and novel gene families across ecological guilds.</title>
        <authorList>
            <consortium name="Lawrence Berkeley National Laboratory"/>
            <person name="Harder C.B."/>
            <person name="Miyauchi S."/>
            <person name="Viragh M."/>
            <person name="Kuo A."/>
            <person name="Thoen E."/>
            <person name="Andreopoulos B."/>
            <person name="Lu D."/>
            <person name="Skrede I."/>
            <person name="Drula E."/>
            <person name="Henrissat B."/>
            <person name="Morin E."/>
            <person name="Kohler A."/>
            <person name="Barry K."/>
            <person name="LaButti K."/>
            <person name="Morin E."/>
            <person name="Salamov A."/>
            <person name="Lipzen A."/>
            <person name="Mereny Z."/>
            <person name="Hegedus B."/>
            <person name="Baldrian P."/>
            <person name="Stursova M."/>
            <person name="Weitz H."/>
            <person name="Taylor A."/>
            <person name="Grigoriev I.V."/>
            <person name="Nagy L.G."/>
            <person name="Martin F."/>
            <person name="Kauserud H."/>
        </authorList>
    </citation>
    <scope>NUCLEOTIDE SEQUENCE</scope>
    <source>
        <strain evidence="1">CBHHK067</strain>
    </source>
</reference>
<proteinExistence type="predicted"/>
<gene>
    <name evidence="1" type="ORF">B0H17DRAFT_943753</name>
</gene>
<dbReference type="Proteomes" id="UP001221757">
    <property type="component" value="Unassembled WGS sequence"/>
</dbReference>
<dbReference type="AlphaFoldDB" id="A0AAD7G9G2"/>
<evidence type="ECO:0000313" key="2">
    <source>
        <dbReference type="Proteomes" id="UP001221757"/>
    </source>
</evidence>
<evidence type="ECO:0000313" key="1">
    <source>
        <dbReference type="EMBL" id="KAJ7679923.1"/>
    </source>
</evidence>
<accession>A0AAD7G9G2</accession>
<sequence length="99" mass="11840">MDPFDEARIQDILSKIKIGSDLTEEQRAKIISLIREYADVFALSMSEVFYVDWWKHHLSIDPAIKLPTRMSQRPLTEKQKEWFYDILDEMEESHVIQRV</sequence>
<organism evidence="1 2">
    <name type="scientific">Mycena rosella</name>
    <name type="common">Pink bonnet</name>
    <name type="synonym">Agaricus rosellus</name>
    <dbReference type="NCBI Taxonomy" id="1033263"/>
    <lineage>
        <taxon>Eukaryota</taxon>
        <taxon>Fungi</taxon>
        <taxon>Dikarya</taxon>
        <taxon>Basidiomycota</taxon>
        <taxon>Agaricomycotina</taxon>
        <taxon>Agaricomycetes</taxon>
        <taxon>Agaricomycetidae</taxon>
        <taxon>Agaricales</taxon>
        <taxon>Marasmiineae</taxon>
        <taxon>Mycenaceae</taxon>
        <taxon>Mycena</taxon>
    </lineage>
</organism>
<keyword evidence="2" id="KW-1185">Reference proteome</keyword>
<comment type="caution">
    <text evidence="1">The sequence shown here is derived from an EMBL/GenBank/DDBJ whole genome shotgun (WGS) entry which is preliminary data.</text>
</comment>